<dbReference type="RefSeq" id="WP_188745484.1">
    <property type="nucleotide sequence ID" value="NZ_BMIJ01000001.1"/>
</dbReference>
<dbReference type="NCBIfam" id="NF041065">
    <property type="entry name" value="DpdH"/>
    <property type="match status" value="1"/>
</dbReference>
<dbReference type="SUPFAM" id="SSF52540">
    <property type="entry name" value="P-loop containing nucleoside triphosphate hydrolases"/>
    <property type="match status" value="1"/>
</dbReference>
<keyword evidence="3" id="KW-1185">Reference proteome</keyword>
<evidence type="ECO:0000313" key="2">
    <source>
        <dbReference type="EMBL" id="GGB81946.1"/>
    </source>
</evidence>
<sequence>MSMREYWPNSQFVEECIPVQAERLSAGTLWAVHEPMELLYRSTEGTSVRRTDKEFLSELIANIDGPIPVLGSPGSGKSHLVRWVDSALRQSPNSGRFHIVRIKKNASLRSALESILEGLNSKEFEATRKEVALLQQDQTAITVAEQLVFHMGQQVGLLCQKELADLKQHVSERSTSPTKDERDKANFYRLHGDSKHGLRHLIMDPYFQSTFLKEDTPVFKYASRLVGGSSGAGIDDDEIYEFTDSFNLGHFGFSNLDIPKLSEPARDYLMHSHLHQDSKVASEVVDLLSKSLGVAVKTYFEDAFRYSGGSFQDLFRDIRRFLKQSGKDMFVLVEDLAAIKAISETLIDCLLEDPDEALAPVHSVIASTSGALGYQTTKDTILSRSGGEWVVDVDEQSVAEDELINRTIEMVGRYLNAARVGRGTLDESLEMGETEVPVFSVDSDDIDWDSSDAGYCLYPHTRVSIRELAKVYLNSKNLLTFSPRKVLQKILRPTLRHRPWEGGGFPSRDSYAGVIVSPDLIHESQMNGYTEPVKTALFARIWGGNPSTLGAARNLLSDEVCTELGFKELLDIIPVAPKPWNPTQPESEPEPQPDRPKPAVTSELGRKEFELIDEWLEKKVQLDSRVARFLRQFLSEAFTMRAIPGLHFSSEAFKVETHEVVIPRAIGNPKSGALLTFFDERQLSGNLDFVSSVTKAIVRYLVWQNSSRESYPQLTQDLGVIESFLENWFPSAFEKLTQEQTKHTLDTAKRVAKRFILLGKIKQSTRSSEEKLDSLIDAIREKPSSPDRVRTLKNLHPAIARADGVTMKSVNEVKTVFLNTTGTVPVTMLKKAIRDAEKELSQDDVVVQTFIDSGRELYPFAPIINNFSDSSDEDYFKQAIASLKGLLEHAGRVGRSHDISDLVDIALLKSSSSTYLNSNTIQQQLSLLIHASRAQHEKSLSYFEYAMPLERETLLAFLTFVNEWMKLVEVLEANTQGTGSTLEKDMIQATEEAEALSDTLRSISSLLEGSQV</sequence>
<dbReference type="InterPro" id="IPR027417">
    <property type="entry name" value="P-loop_NTPase"/>
</dbReference>
<accession>A0ABQ1JY27</accession>
<reference evidence="3" key="1">
    <citation type="journal article" date="2019" name="Int. J. Syst. Evol. Microbiol.">
        <title>The Global Catalogue of Microorganisms (GCM) 10K type strain sequencing project: providing services to taxonomists for standard genome sequencing and annotation.</title>
        <authorList>
            <consortium name="The Broad Institute Genomics Platform"/>
            <consortium name="The Broad Institute Genome Sequencing Center for Infectious Disease"/>
            <person name="Wu L."/>
            <person name="Ma J."/>
        </authorList>
    </citation>
    <scope>NUCLEOTIDE SEQUENCE [LARGE SCALE GENOMIC DNA]</scope>
    <source>
        <strain evidence="3">CGMCC 1.15341</strain>
    </source>
</reference>
<organism evidence="2 3">
    <name type="scientific">Marinobacterium zhoushanense</name>
    <dbReference type="NCBI Taxonomy" id="1679163"/>
    <lineage>
        <taxon>Bacteria</taxon>
        <taxon>Pseudomonadati</taxon>
        <taxon>Pseudomonadota</taxon>
        <taxon>Gammaproteobacteria</taxon>
        <taxon>Oceanospirillales</taxon>
        <taxon>Oceanospirillaceae</taxon>
        <taxon>Marinobacterium</taxon>
    </lineage>
</organism>
<evidence type="ECO:0008006" key="4">
    <source>
        <dbReference type="Google" id="ProtNLM"/>
    </source>
</evidence>
<protein>
    <recommendedName>
        <fullName evidence="4">AAA+ ATPase domain-containing protein</fullName>
    </recommendedName>
</protein>
<gene>
    <name evidence="2" type="ORF">GCM10011352_04670</name>
</gene>
<evidence type="ECO:0000256" key="1">
    <source>
        <dbReference type="SAM" id="MobiDB-lite"/>
    </source>
</evidence>
<dbReference type="EMBL" id="BMIJ01000001">
    <property type="protein sequence ID" value="GGB81946.1"/>
    <property type="molecule type" value="Genomic_DNA"/>
</dbReference>
<proteinExistence type="predicted"/>
<name>A0ABQ1JY27_9GAMM</name>
<dbReference type="Proteomes" id="UP000629025">
    <property type="component" value="Unassembled WGS sequence"/>
</dbReference>
<comment type="caution">
    <text evidence="2">The sequence shown here is derived from an EMBL/GenBank/DDBJ whole genome shotgun (WGS) entry which is preliminary data.</text>
</comment>
<evidence type="ECO:0000313" key="3">
    <source>
        <dbReference type="Proteomes" id="UP000629025"/>
    </source>
</evidence>
<feature type="region of interest" description="Disordered" evidence="1">
    <location>
        <begin position="577"/>
        <end position="603"/>
    </location>
</feature>